<dbReference type="Pfam" id="PF20684">
    <property type="entry name" value="Fung_rhodopsin"/>
    <property type="match status" value="1"/>
</dbReference>
<sequence>MPFKDEATVPGVPNYTPAQMRRWALVVSSMMTFLAVTSILLRLISRRIRQQKLWLDDYLIMFSMVWNWVVVAIALAMYAEGEGYHADTLGPEKVARIARLLLVSEVIYIWHMCWTKLSVLLMYYRIFHFPVFKMLVIGVGSFVVMWAVAATFLFTFICVPTEKLWTPSLPGHCISEMGVWVANASSTIFSDIAILILPIPQVWKLNTRTSEKIGLTFVFGLGFFTVFTSAYRVSVLFNYSREDASYTLFPLLVWTDIEMCAAVISACLPTMRPAMQLVGIKLGITRPSQASASTSNPSGDGSLSRKRTRSTSGRAMDPNSMISRTSEEERYYRANEETEMDEVLVHRAPTRQPSTADSKHSWYPPSTIDTDAKREEVVTRGSIV</sequence>
<dbReference type="STRING" id="1531966.A0A0A1TPI3"/>
<feature type="transmembrane region" description="Helical" evidence="7">
    <location>
        <begin position="57"/>
        <end position="79"/>
    </location>
</feature>
<evidence type="ECO:0000256" key="6">
    <source>
        <dbReference type="SAM" id="MobiDB-lite"/>
    </source>
</evidence>
<feature type="domain" description="Rhodopsin" evidence="8">
    <location>
        <begin position="41"/>
        <end position="276"/>
    </location>
</feature>
<proteinExistence type="inferred from homology"/>
<evidence type="ECO:0000256" key="4">
    <source>
        <dbReference type="ARBA" id="ARBA00023136"/>
    </source>
</evidence>
<dbReference type="InterPro" id="IPR052337">
    <property type="entry name" value="SAT4-like"/>
</dbReference>
<evidence type="ECO:0000256" key="5">
    <source>
        <dbReference type="ARBA" id="ARBA00038359"/>
    </source>
</evidence>
<comment type="subcellular location">
    <subcellularLocation>
        <location evidence="1">Membrane</location>
        <topology evidence="1">Multi-pass membrane protein</topology>
    </subcellularLocation>
</comment>
<comment type="similarity">
    <text evidence="5">Belongs to the SAT4 family.</text>
</comment>
<name>A0A0A1TPI3_9HYPO</name>
<dbReference type="EMBL" id="CDHN01000005">
    <property type="protein sequence ID" value="CEJ92657.1"/>
    <property type="molecule type" value="Genomic_DNA"/>
</dbReference>
<feature type="transmembrane region" description="Helical" evidence="7">
    <location>
        <begin position="135"/>
        <end position="157"/>
    </location>
</feature>
<dbReference type="OrthoDB" id="3934549at2759"/>
<feature type="transmembrane region" description="Helical" evidence="7">
    <location>
        <begin position="23"/>
        <end position="45"/>
    </location>
</feature>
<keyword evidence="4 7" id="KW-0472">Membrane</keyword>
<feature type="region of interest" description="Disordered" evidence="6">
    <location>
        <begin position="288"/>
        <end position="384"/>
    </location>
</feature>
<evidence type="ECO:0000256" key="7">
    <source>
        <dbReference type="SAM" id="Phobius"/>
    </source>
</evidence>
<feature type="transmembrane region" description="Helical" evidence="7">
    <location>
        <begin position="99"/>
        <end position="123"/>
    </location>
</feature>
<evidence type="ECO:0000256" key="1">
    <source>
        <dbReference type="ARBA" id="ARBA00004141"/>
    </source>
</evidence>
<keyword evidence="10" id="KW-1185">Reference proteome</keyword>
<accession>A0A0A1TPI3</accession>
<dbReference type="PANTHER" id="PTHR33048:SF151">
    <property type="entry name" value="INTEGRAL MEMBRANE PROTEIN"/>
    <property type="match status" value="1"/>
</dbReference>
<evidence type="ECO:0000256" key="2">
    <source>
        <dbReference type="ARBA" id="ARBA00022692"/>
    </source>
</evidence>
<keyword evidence="3 7" id="KW-1133">Transmembrane helix</keyword>
<reference evidence="9 10" key="1">
    <citation type="journal article" date="2015" name="Genome Announc.">
        <title>Draft Genome Sequence and Gene Annotation of the Entomopathogenic Fungus Verticillium hemipterigenum.</title>
        <authorList>
            <person name="Horn F."/>
            <person name="Habel A."/>
            <person name="Scharf D.H."/>
            <person name="Dworschak J."/>
            <person name="Brakhage A.A."/>
            <person name="Guthke R."/>
            <person name="Hertweck C."/>
            <person name="Linde J."/>
        </authorList>
    </citation>
    <scope>NUCLEOTIDE SEQUENCE [LARGE SCALE GENOMIC DNA]</scope>
</reference>
<organism evidence="9 10">
    <name type="scientific">[Torrubiella] hemipterigena</name>
    <dbReference type="NCBI Taxonomy" id="1531966"/>
    <lineage>
        <taxon>Eukaryota</taxon>
        <taxon>Fungi</taxon>
        <taxon>Dikarya</taxon>
        <taxon>Ascomycota</taxon>
        <taxon>Pezizomycotina</taxon>
        <taxon>Sordariomycetes</taxon>
        <taxon>Hypocreomycetidae</taxon>
        <taxon>Hypocreales</taxon>
        <taxon>Clavicipitaceae</taxon>
        <taxon>Clavicipitaceae incertae sedis</taxon>
        <taxon>'Torrubiella' clade</taxon>
    </lineage>
</organism>
<evidence type="ECO:0000256" key="3">
    <source>
        <dbReference type="ARBA" id="ARBA00022989"/>
    </source>
</evidence>
<feature type="compositionally biased region" description="Polar residues" evidence="6">
    <location>
        <begin position="288"/>
        <end position="301"/>
    </location>
</feature>
<feature type="transmembrane region" description="Helical" evidence="7">
    <location>
        <begin position="251"/>
        <end position="271"/>
    </location>
</feature>
<dbReference type="InterPro" id="IPR049326">
    <property type="entry name" value="Rhodopsin_dom_fungi"/>
</dbReference>
<feature type="transmembrane region" description="Helical" evidence="7">
    <location>
        <begin position="177"/>
        <end position="200"/>
    </location>
</feature>
<dbReference type="HOGENOM" id="CLU_028200_0_0_1"/>
<evidence type="ECO:0000313" key="9">
    <source>
        <dbReference type="EMBL" id="CEJ92657.1"/>
    </source>
</evidence>
<dbReference type="PANTHER" id="PTHR33048">
    <property type="entry name" value="PTH11-LIKE INTEGRAL MEMBRANE PROTEIN (AFU_ORTHOLOGUE AFUA_5G11245)"/>
    <property type="match status" value="1"/>
</dbReference>
<evidence type="ECO:0000259" key="8">
    <source>
        <dbReference type="Pfam" id="PF20684"/>
    </source>
</evidence>
<dbReference type="AlphaFoldDB" id="A0A0A1TPI3"/>
<protein>
    <recommendedName>
        <fullName evidence="8">Rhodopsin domain-containing protein</fullName>
    </recommendedName>
</protein>
<gene>
    <name evidence="9" type="ORF">VHEMI08293</name>
</gene>
<feature type="transmembrane region" description="Helical" evidence="7">
    <location>
        <begin position="212"/>
        <end position="231"/>
    </location>
</feature>
<dbReference type="Proteomes" id="UP000039046">
    <property type="component" value="Unassembled WGS sequence"/>
</dbReference>
<feature type="compositionally biased region" description="Basic and acidic residues" evidence="6">
    <location>
        <begin position="325"/>
        <end position="336"/>
    </location>
</feature>
<dbReference type="GO" id="GO:0016020">
    <property type="term" value="C:membrane"/>
    <property type="evidence" value="ECO:0007669"/>
    <property type="project" value="UniProtKB-SubCell"/>
</dbReference>
<keyword evidence="2 7" id="KW-0812">Transmembrane</keyword>
<evidence type="ECO:0000313" key="10">
    <source>
        <dbReference type="Proteomes" id="UP000039046"/>
    </source>
</evidence>